<name>A0AAX0AVD6_CLOBE</name>
<evidence type="ECO:0000313" key="4">
    <source>
        <dbReference type="Proteomes" id="UP001193748"/>
    </source>
</evidence>
<dbReference type="GO" id="GO:0004803">
    <property type="term" value="F:transposase activity"/>
    <property type="evidence" value="ECO:0007669"/>
    <property type="project" value="InterPro"/>
</dbReference>
<dbReference type="RefSeq" id="WP_173710172.1">
    <property type="nucleotide sequence ID" value="NZ_JABSWW010000001.1"/>
</dbReference>
<dbReference type="InterPro" id="IPR047650">
    <property type="entry name" value="Transpos_IS110"/>
</dbReference>
<dbReference type="NCBIfam" id="NF033542">
    <property type="entry name" value="transpos_IS110"/>
    <property type="match status" value="1"/>
</dbReference>
<dbReference type="PANTHER" id="PTHR33055:SF13">
    <property type="entry name" value="TRANSPOSASE"/>
    <property type="match status" value="1"/>
</dbReference>
<dbReference type="Proteomes" id="UP001193748">
    <property type="component" value="Unassembled WGS sequence"/>
</dbReference>
<evidence type="ECO:0000259" key="2">
    <source>
        <dbReference type="Pfam" id="PF02371"/>
    </source>
</evidence>
<dbReference type="PANTHER" id="PTHR33055">
    <property type="entry name" value="TRANSPOSASE FOR INSERTION SEQUENCE ELEMENT IS1111A"/>
    <property type="match status" value="1"/>
</dbReference>
<reference evidence="3" key="2">
    <citation type="journal article" date="2022" name="Nat. Biotechnol.">
        <title>Carbon-negative production of acetone and isopropanol by gas fermentation at industrial pilot scale.</title>
        <authorList>
            <person name="Liew F.E."/>
            <person name="Nogle R."/>
            <person name="Abdalla T."/>
            <person name="Rasor B.J."/>
            <person name="Canter C."/>
            <person name="Jensen R.O."/>
            <person name="Wang L."/>
            <person name="Strutz J."/>
            <person name="Chirania P."/>
            <person name="De Tissera S."/>
            <person name="Mueller A.P."/>
            <person name="Ruan Z."/>
            <person name="Gao A."/>
            <person name="Tran L."/>
            <person name="Engle N.L."/>
            <person name="Bromley J.C."/>
            <person name="Daniell J."/>
            <person name="Conrado R."/>
            <person name="Tschaplinski T.J."/>
            <person name="Giannone R.J."/>
            <person name="Hettich R.L."/>
            <person name="Karim A.S."/>
            <person name="Simpson S.D."/>
            <person name="Brown S.D."/>
            <person name="Leang C."/>
            <person name="Jewett M.C."/>
            <person name="Kopke M."/>
        </authorList>
    </citation>
    <scope>NUCLEOTIDE SEQUENCE</scope>
    <source>
        <strain evidence="3">DJ080</strain>
    </source>
</reference>
<evidence type="ECO:0000259" key="1">
    <source>
        <dbReference type="Pfam" id="PF01548"/>
    </source>
</evidence>
<dbReference type="EMBL" id="JABSWW010000001">
    <property type="protein sequence ID" value="NRT86876.1"/>
    <property type="molecule type" value="Genomic_DNA"/>
</dbReference>
<feature type="domain" description="Transposase IS116/IS110/IS902 C-terminal" evidence="2">
    <location>
        <begin position="282"/>
        <end position="357"/>
    </location>
</feature>
<dbReference type="Pfam" id="PF02371">
    <property type="entry name" value="Transposase_20"/>
    <property type="match status" value="1"/>
</dbReference>
<proteinExistence type="predicted"/>
<evidence type="ECO:0000313" key="3">
    <source>
        <dbReference type="EMBL" id="NRT86876.1"/>
    </source>
</evidence>
<dbReference type="GO" id="GO:0003677">
    <property type="term" value="F:DNA binding"/>
    <property type="evidence" value="ECO:0007669"/>
    <property type="project" value="InterPro"/>
</dbReference>
<dbReference type="GO" id="GO:0006313">
    <property type="term" value="P:DNA transposition"/>
    <property type="evidence" value="ECO:0007669"/>
    <property type="project" value="InterPro"/>
</dbReference>
<dbReference type="InterPro" id="IPR003346">
    <property type="entry name" value="Transposase_20"/>
</dbReference>
<feature type="domain" description="Transposase IS110-like N-terminal" evidence="1">
    <location>
        <begin position="10"/>
        <end position="168"/>
    </location>
</feature>
<gene>
    <name evidence="3" type="ORF">B0H41_000555</name>
</gene>
<sequence length="429" mass="48676">MSNFFNDFVVGIDVSSKSSVITILMPGGEAYGKKINITNDLKGFDKLLLILTDITENFSKRPKIFMESTGLYHMPLLNYFNKNNFECYVINPIHTKNFAKQSIRKVKNDKVDSLRIAQLAQSPTFFSESFFDEDIFLLKKLCREYDSLVSHRAHYKKKVLSSLNLVFPKFNDIFSDTFSAVPLAILSNYPTYKDFLSAHKSDVVTLMRSTVSHSSEWADKKYKLIYTTAKEAEMLKLPTTCLGTELTCFINIIKTFSKSIDDLKEQILIFHKQIPNFEDNAKLLCTHPEVGLLSAISFLAEIGDIKNFSSPKKLVAFLGVDTSVSQSGAFTSTHNKLTKRGSNLARKILYNLAIASTKTLRNGASANPVLLTYYNKLIKSKPKKIAICAVMHKLINHFFAILRDKKAFELRLPETHKQIYIDKNLLVVI</sequence>
<comment type="caution">
    <text evidence="3">The sequence shown here is derived from an EMBL/GenBank/DDBJ whole genome shotgun (WGS) entry which is preliminary data.</text>
</comment>
<protein>
    <submittedName>
        <fullName evidence="3">Transposase</fullName>
    </submittedName>
</protein>
<dbReference type="InterPro" id="IPR002525">
    <property type="entry name" value="Transp_IS110-like_N"/>
</dbReference>
<organism evidence="3 4">
    <name type="scientific">Clostridium beijerinckii</name>
    <name type="common">Clostridium MP</name>
    <dbReference type="NCBI Taxonomy" id="1520"/>
    <lineage>
        <taxon>Bacteria</taxon>
        <taxon>Bacillati</taxon>
        <taxon>Bacillota</taxon>
        <taxon>Clostridia</taxon>
        <taxon>Eubacteriales</taxon>
        <taxon>Clostridiaceae</taxon>
        <taxon>Clostridium</taxon>
    </lineage>
</organism>
<dbReference type="AlphaFoldDB" id="A0AAX0AVD6"/>
<reference evidence="3" key="1">
    <citation type="submission" date="2020-05" db="EMBL/GenBank/DDBJ databases">
        <authorList>
            <person name="Brown S."/>
            <person name="Huntemann M."/>
            <person name="Clum A."/>
            <person name="Spunde A."/>
            <person name="Palaniappan K."/>
            <person name="Ritter S."/>
            <person name="Mikhailova N."/>
            <person name="Chen I.-M."/>
            <person name="Stamatis D."/>
            <person name="Reddy T."/>
            <person name="O'Malley R."/>
            <person name="Daum C."/>
            <person name="Shapiro N."/>
            <person name="Ivanova N."/>
            <person name="Kyrpides N."/>
            <person name="Woyke T."/>
        </authorList>
    </citation>
    <scope>NUCLEOTIDE SEQUENCE</scope>
    <source>
        <strain evidence="3">DJ080</strain>
    </source>
</reference>
<dbReference type="Pfam" id="PF01548">
    <property type="entry name" value="DEDD_Tnp_IS110"/>
    <property type="match status" value="1"/>
</dbReference>
<accession>A0AAX0AVD6</accession>